<dbReference type="AlphaFoldDB" id="A0A1W1ZIL6"/>
<keyword evidence="2" id="KW-1185">Reference proteome</keyword>
<proteinExistence type="predicted"/>
<dbReference type="RefSeq" id="WP_030474796.1">
    <property type="nucleotide sequence ID" value="NZ_FWYC01000003.1"/>
</dbReference>
<organism evidence="1 2">
    <name type="scientific">Lentzea albidocapillata</name>
    <dbReference type="NCBI Taxonomy" id="40571"/>
    <lineage>
        <taxon>Bacteria</taxon>
        <taxon>Bacillati</taxon>
        <taxon>Actinomycetota</taxon>
        <taxon>Actinomycetes</taxon>
        <taxon>Pseudonocardiales</taxon>
        <taxon>Pseudonocardiaceae</taxon>
        <taxon>Lentzea</taxon>
    </lineage>
</organism>
<gene>
    <name evidence="1" type="ORF">SAMN05660733_00003</name>
</gene>
<protein>
    <submittedName>
        <fullName evidence="1">Uncharacterized protein</fullName>
    </submittedName>
</protein>
<accession>A0A1W1ZIL6</accession>
<reference evidence="2" key="1">
    <citation type="submission" date="2017-04" db="EMBL/GenBank/DDBJ databases">
        <authorList>
            <person name="Varghese N."/>
            <person name="Submissions S."/>
        </authorList>
    </citation>
    <scope>NUCLEOTIDE SEQUENCE [LARGE SCALE GENOMIC DNA]</scope>
    <source>
        <strain evidence="2">DSM 44073</strain>
    </source>
</reference>
<dbReference type="Proteomes" id="UP000192840">
    <property type="component" value="Unassembled WGS sequence"/>
</dbReference>
<dbReference type="EMBL" id="FWYC01000003">
    <property type="protein sequence ID" value="SMC48217.1"/>
    <property type="molecule type" value="Genomic_DNA"/>
</dbReference>
<evidence type="ECO:0000313" key="2">
    <source>
        <dbReference type="Proteomes" id="UP000192840"/>
    </source>
</evidence>
<sequence length="78" mass="8475">MSSISGEWLRRRGSVPIRCGGGIGRLSRVSASDWTSGAGVVICAVRGRRLVVFRAYIIESALRTITMPGTLDKTSCYR</sequence>
<dbReference type="STRING" id="40571.SAMN05660733_00003"/>
<evidence type="ECO:0000313" key="1">
    <source>
        <dbReference type="EMBL" id="SMC48217.1"/>
    </source>
</evidence>
<name>A0A1W1ZIL6_9PSEU</name>